<dbReference type="InterPro" id="IPR020915">
    <property type="entry name" value="UPF0311"/>
</dbReference>
<reference evidence="2" key="1">
    <citation type="submission" date="2019-02" db="EMBL/GenBank/DDBJ databases">
        <title>Draft genome sequence of Enterococcus sp. Gos25-1.</title>
        <authorList>
            <person name="Tanaka N."/>
            <person name="Shiwa Y."/>
            <person name="Fujita N."/>
        </authorList>
    </citation>
    <scope>NUCLEOTIDE SEQUENCE [LARGE SCALE GENOMIC DNA]</scope>
    <source>
        <strain evidence="2">Gos25-1</strain>
    </source>
</reference>
<sequence length="171" mass="19285">MEHFELNKFEIEHLFTYSIDVDANMFIQKLPTGSTRVTGTITGGKVWGPKLQGEILPVGADWSTVHPNGIVDVDCRTMIRTDDGADINMFYKGRIDLGSEEAAADYANGKFPPVMGTQPMPVLDTDDPRYEWCNRVACFGIGRVDFTNDPIVIQYDVYRYYATPFAKDEKE</sequence>
<protein>
    <submittedName>
        <fullName evidence="1">UPF0311 protein</fullName>
    </submittedName>
</protein>
<comment type="caution">
    <text evidence="1">The sequence shown here is derived from an EMBL/GenBank/DDBJ whole genome shotgun (WGS) entry which is preliminary data.</text>
</comment>
<dbReference type="PANTHER" id="PTHR37315:SF1">
    <property type="entry name" value="UPF0311 PROTEIN BLR7842"/>
    <property type="match status" value="1"/>
</dbReference>
<organism evidence="1 2">
    <name type="scientific">Enterococcus florum</name>
    <dbReference type="NCBI Taxonomy" id="2480627"/>
    <lineage>
        <taxon>Bacteria</taxon>
        <taxon>Bacillati</taxon>
        <taxon>Bacillota</taxon>
        <taxon>Bacilli</taxon>
        <taxon>Lactobacillales</taxon>
        <taxon>Enterococcaceae</taxon>
        <taxon>Enterococcus</taxon>
    </lineage>
</organism>
<evidence type="ECO:0000313" key="1">
    <source>
        <dbReference type="EMBL" id="GCF94347.1"/>
    </source>
</evidence>
<dbReference type="Pfam" id="PF11578">
    <property type="entry name" value="DUF3237"/>
    <property type="match status" value="1"/>
</dbReference>
<dbReference type="OrthoDB" id="572332at2"/>
<accession>A0A4P5P8K8</accession>
<evidence type="ECO:0000313" key="2">
    <source>
        <dbReference type="Proteomes" id="UP000290567"/>
    </source>
</evidence>
<name>A0A4P5P8K8_9ENTE</name>
<dbReference type="EMBL" id="BJCC01000017">
    <property type="protein sequence ID" value="GCF94347.1"/>
    <property type="molecule type" value="Genomic_DNA"/>
</dbReference>
<keyword evidence="2" id="KW-1185">Reference proteome</keyword>
<dbReference type="AlphaFoldDB" id="A0A4P5P8K8"/>
<dbReference type="RefSeq" id="WP_146622774.1">
    <property type="nucleotide sequence ID" value="NZ_BJCC01000017.1"/>
</dbReference>
<dbReference type="Gene3D" id="2.40.160.20">
    <property type="match status" value="1"/>
</dbReference>
<proteinExistence type="predicted"/>
<gene>
    <name evidence="1" type="ORF">NRIC_22380</name>
</gene>
<dbReference type="PANTHER" id="PTHR37315">
    <property type="entry name" value="UPF0311 PROTEIN BLR7842"/>
    <property type="match status" value="1"/>
</dbReference>
<dbReference type="Proteomes" id="UP000290567">
    <property type="component" value="Unassembled WGS sequence"/>
</dbReference>